<proteinExistence type="predicted"/>
<gene>
    <name evidence="5" type="ORF">IQ22_04667</name>
</gene>
<organism evidence="5 6">
    <name type="scientific">Pseudomonas duriflava</name>
    <dbReference type="NCBI Taxonomy" id="459528"/>
    <lineage>
        <taxon>Bacteria</taxon>
        <taxon>Pseudomonadati</taxon>
        <taxon>Pseudomonadota</taxon>
        <taxon>Gammaproteobacteria</taxon>
        <taxon>Pseudomonadales</taxon>
        <taxon>Pseudomonadaceae</taxon>
        <taxon>Pseudomonas</taxon>
    </lineage>
</organism>
<feature type="transmembrane region" description="Helical" evidence="4">
    <location>
        <begin position="366"/>
        <end position="387"/>
    </location>
</feature>
<evidence type="ECO:0000256" key="3">
    <source>
        <dbReference type="ARBA" id="ARBA00023136"/>
    </source>
</evidence>
<feature type="transmembrane region" description="Helical" evidence="4">
    <location>
        <begin position="307"/>
        <end position="329"/>
    </location>
</feature>
<protein>
    <submittedName>
        <fullName evidence="5">CP family cyanate transporter-like MFS transporter</fullName>
    </submittedName>
</protein>
<dbReference type="CDD" id="cd17339">
    <property type="entry name" value="MFS_NIMT_CynX_like"/>
    <property type="match status" value="1"/>
</dbReference>
<feature type="transmembrane region" description="Helical" evidence="4">
    <location>
        <begin position="72"/>
        <end position="92"/>
    </location>
</feature>
<feature type="transmembrane region" description="Helical" evidence="4">
    <location>
        <begin position="431"/>
        <end position="450"/>
    </location>
</feature>
<feature type="transmembrane region" description="Helical" evidence="4">
    <location>
        <begin position="231"/>
        <end position="250"/>
    </location>
</feature>
<comment type="caution">
    <text evidence="5">The sequence shown here is derived from an EMBL/GenBank/DDBJ whole genome shotgun (WGS) entry which is preliminary data.</text>
</comment>
<feature type="transmembrane region" description="Helical" evidence="4">
    <location>
        <begin position="166"/>
        <end position="188"/>
    </location>
</feature>
<name>A0A562PL01_9PSED</name>
<dbReference type="AlphaFoldDB" id="A0A562PL01"/>
<keyword evidence="1 4" id="KW-0812">Transmembrane</keyword>
<feature type="transmembrane region" description="Helical" evidence="4">
    <location>
        <begin position="271"/>
        <end position="295"/>
    </location>
</feature>
<dbReference type="Gene3D" id="1.20.1250.20">
    <property type="entry name" value="MFS general substrate transporter like domains"/>
    <property type="match status" value="2"/>
</dbReference>
<dbReference type="PANTHER" id="PTHR23523">
    <property type="match status" value="1"/>
</dbReference>
<feature type="transmembrane region" description="Helical" evidence="4">
    <location>
        <begin position="112"/>
        <end position="131"/>
    </location>
</feature>
<reference evidence="5 6" key="1">
    <citation type="journal article" date="2015" name="Stand. Genomic Sci.">
        <title>Genomic Encyclopedia of Bacterial and Archaeal Type Strains, Phase III: the genomes of soil and plant-associated and newly described type strains.</title>
        <authorList>
            <person name="Whitman W.B."/>
            <person name="Woyke T."/>
            <person name="Klenk H.P."/>
            <person name="Zhou Y."/>
            <person name="Lilburn T.G."/>
            <person name="Beck B.J."/>
            <person name="De Vos P."/>
            <person name="Vandamme P."/>
            <person name="Eisen J.A."/>
            <person name="Garrity G."/>
            <person name="Hugenholtz P."/>
            <person name="Kyrpides N.C."/>
        </authorList>
    </citation>
    <scope>NUCLEOTIDE SEQUENCE [LARGE SCALE GENOMIC DNA]</scope>
    <source>
        <strain evidence="5 6">CGMCC 1.6858</strain>
    </source>
</reference>
<feature type="transmembrane region" description="Helical" evidence="4">
    <location>
        <begin position="341"/>
        <end position="360"/>
    </location>
</feature>
<dbReference type="PANTHER" id="PTHR23523:SF2">
    <property type="entry name" value="2-NITROIMIDAZOLE TRANSPORTER"/>
    <property type="match status" value="1"/>
</dbReference>
<accession>A0A562PL01</accession>
<dbReference type="EMBL" id="VLKY01000042">
    <property type="protein sequence ID" value="TWI45099.1"/>
    <property type="molecule type" value="Genomic_DNA"/>
</dbReference>
<feature type="transmembrane region" description="Helical" evidence="4">
    <location>
        <begin position="200"/>
        <end position="219"/>
    </location>
</feature>
<dbReference type="InterPro" id="IPR036259">
    <property type="entry name" value="MFS_trans_sf"/>
</dbReference>
<dbReference type="Proteomes" id="UP000316905">
    <property type="component" value="Unassembled WGS sequence"/>
</dbReference>
<keyword evidence="3 4" id="KW-0472">Membrane</keyword>
<dbReference type="InterPro" id="IPR052524">
    <property type="entry name" value="MFS_Cyanate_Porter"/>
</dbReference>
<evidence type="ECO:0000313" key="6">
    <source>
        <dbReference type="Proteomes" id="UP000316905"/>
    </source>
</evidence>
<sequence>MAISYYQSIYLFGASCIGRTAFATILSRHYTFQVFCVSVNVNQRRFGRDSFPLAVRGFMTSSSAGIRANSRVFPLSLLVGILLIAANLRAPITSLGPVLSELQSAFGLSQTQSGLLNALPLLIFAIASPFVPRLSRSIGLERALFLALWLIMGGCIFRSSGFFSALWLGTGLIGSGIAVANVLVVPIVKRDFPHHTALCVGLYAATMAMLAAVASGISAPLSTLTTLSWKFSLGIWCALALSALIAWWPHSKRDDTHVVESLILNSKRPSLWRSAVAWQVSMFMALQTLVFYTLIDWFPSMVSEVGISPTQAGACLFAYQAVAVVANLITSVVIKRFNDQCILGFICSLAIIVGILGLILNPARAIWWLIFAGIGAGMSMVTCLTLFGLRSRDHHETSALSGMAQCVGYGLGAMGPFLAGWMHDISGGWRAPLLALLVVALAQMVFATLAGRKRYV</sequence>
<evidence type="ECO:0000313" key="5">
    <source>
        <dbReference type="EMBL" id="TWI45099.1"/>
    </source>
</evidence>
<evidence type="ECO:0000256" key="2">
    <source>
        <dbReference type="ARBA" id="ARBA00022989"/>
    </source>
</evidence>
<feature type="transmembrane region" description="Helical" evidence="4">
    <location>
        <begin position="399"/>
        <end position="419"/>
    </location>
</feature>
<dbReference type="GO" id="GO:0022857">
    <property type="term" value="F:transmembrane transporter activity"/>
    <property type="evidence" value="ECO:0007669"/>
    <property type="project" value="InterPro"/>
</dbReference>
<dbReference type="InterPro" id="IPR011701">
    <property type="entry name" value="MFS"/>
</dbReference>
<dbReference type="Pfam" id="PF07690">
    <property type="entry name" value="MFS_1"/>
    <property type="match status" value="1"/>
</dbReference>
<dbReference type="SUPFAM" id="SSF103473">
    <property type="entry name" value="MFS general substrate transporter"/>
    <property type="match status" value="1"/>
</dbReference>
<evidence type="ECO:0000256" key="4">
    <source>
        <dbReference type="SAM" id="Phobius"/>
    </source>
</evidence>
<keyword evidence="2 4" id="KW-1133">Transmembrane helix</keyword>
<feature type="transmembrane region" description="Helical" evidence="4">
    <location>
        <begin position="143"/>
        <end position="160"/>
    </location>
</feature>
<keyword evidence="6" id="KW-1185">Reference proteome</keyword>
<evidence type="ECO:0000256" key="1">
    <source>
        <dbReference type="ARBA" id="ARBA00022692"/>
    </source>
</evidence>